<dbReference type="FunFam" id="3.40.50.2300:FF:000001">
    <property type="entry name" value="DNA-binding response regulator PhoB"/>
    <property type="match status" value="1"/>
</dbReference>
<evidence type="ECO:0000256" key="4">
    <source>
        <dbReference type="ARBA" id="ARBA00023015"/>
    </source>
</evidence>
<keyword evidence="6" id="KW-0804">Transcription</keyword>
<dbReference type="InterPro" id="IPR001789">
    <property type="entry name" value="Sig_transdc_resp-reg_receiver"/>
</dbReference>
<evidence type="ECO:0000256" key="6">
    <source>
        <dbReference type="ARBA" id="ARBA00023163"/>
    </source>
</evidence>
<dbReference type="GO" id="GO:0032993">
    <property type="term" value="C:protein-DNA complex"/>
    <property type="evidence" value="ECO:0007669"/>
    <property type="project" value="TreeGrafter"/>
</dbReference>
<dbReference type="GO" id="GO:0006355">
    <property type="term" value="P:regulation of DNA-templated transcription"/>
    <property type="evidence" value="ECO:0007669"/>
    <property type="project" value="InterPro"/>
</dbReference>
<dbReference type="GO" id="GO:0000976">
    <property type="term" value="F:transcription cis-regulatory region binding"/>
    <property type="evidence" value="ECO:0007669"/>
    <property type="project" value="TreeGrafter"/>
</dbReference>
<dbReference type="RefSeq" id="WP_151142368.1">
    <property type="nucleotide sequence ID" value="NZ_WAGX01000004.1"/>
</dbReference>
<reference evidence="12 13" key="1">
    <citation type="submission" date="2019-09" db="EMBL/GenBank/DDBJ databases">
        <authorList>
            <person name="Valk L.C."/>
        </authorList>
    </citation>
    <scope>NUCLEOTIDE SEQUENCE [LARGE SCALE GENOMIC DNA]</scope>
    <source>
        <strain evidence="12">GalUA</strain>
    </source>
</reference>
<dbReference type="SUPFAM" id="SSF52172">
    <property type="entry name" value="CheY-like"/>
    <property type="match status" value="1"/>
</dbReference>
<evidence type="ECO:0000313" key="12">
    <source>
        <dbReference type="EMBL" id="KAB1439652.1"/>
    </source>
</evidence>
<dbReference type="Gene3D" id="3.40.50.2300">
    <property type="match status" value="1"/>
</dbReference>
<dbReference type="AlphaFoldDB" id="A0A7V7UCR9"/>
<dbReference type="InterPro" id="IPR011006">
    <property type="entry name" value="CheY-like_superfamily"/>
</dbReference>
<feature type="modified residue" description="4-aspartylphosphate" evidence="8">
    <location>
        <position position="53"/>
    </location>
</feature>
<dbReference type="Proteomes" id="UP000461768">
    <property type="component" value="Unassembled WGS sequence"/>
</dbReference>
<dbReference type="SMART" id="SM00862">
    <property type="entry name" value="Trans_reg_C"/>
    <property type="match status" value="1"/>
</dbReference>
<dbReference type="InterPro" id="IPR039420">
    <property type="entry name" value="WalR-like"/>
</dbReference>
<protein>
    <recommendedName>
        <fullName evidence="1">Stage 0 sporulation protein A homolog</fullName>
    </recommendedName>
</protein>
<dbReference type="PROSITE" id="PS50110">
    <property type="entry name" value="RESPONSE_REGULATORY"/>
    <property type="match status" value="1"/>
</dbReference>
<keyword evidence="13" id="KW-1185">Reference proteome</keyword>
<feature type="domain" description="Response regulatory" evidence="10">
    <location>
        <begin position="4"/>
        <end position="117"/>
    </location>
</feature>
<gene>
    <name evidence="12" type="ORF">F7O84_04490</name>
</gene>
<keyword evidence="4" id="KW-0805">Transcription regulation</keyword>
<dbReference type="Pfam" id="PF00486">
    <property type="entry name" value="Trans_reg_C"/>
    <property type="match status" value="1"/>
</dbReference>
<feature type="domain" description="OmpR/PhoB-type" evidence="11">
    <location>
        <begin position="126"/>
        <end position="222"/>
    </location>
</feature>
<dbReference type="OrthoDB" id="9790442at2"/>
<comment type="caution">
    <text evidence="12">The sequence shown here is derived from an EMBL/GenBank/DDBJ whole genome shotgun (WGS) entry which is preliminary data.</text>
</comment>
<keyword evidence="3" id="KW-0902">Two-component regulatory system</keyword>
<evidence type="ECO:0000256" key="8">
    <source>
        <dbReference type="PROSITE-ProRule" id="PRU00169"/>
    </source>
</evidence>
<dbReference type="GO" id="GO:0005829">
    <property type="term" value="C:cytosol"/>
    <property type="evidence" value="ECO:0007669"/>
    <property type="project" value="TreeGrafter"/>
</dbReference>
<sequence length="224" mass="25944">MKYQLLIVEDDLFLQEAVSDYFQDKNWDVTCVTNGKEAIEVAENTNFHLILLDVMIPKLDGFLVCKKIRQSSDVPIIFITARISEEDELNGYSKGGDDYVTKPFSLPVVYAKAMALIARARGSYIIHELKIGDLMVDTKTRRVKAGQKDCFLPPKEYDILLFFMENPRRILTREQILIRFWGYEFDGNERVVDNHIKKLRKNLGIYGNYIKTVTKVGYKMEVVD</sequence>
<evidence type="ECO:0000259" key="11">
    <source>
        <dbReference type="PROSITE" id="PS51755"/>
    </source>
</evidence>
<accession>A0A7V7UCR9</accession>
<dbReference type="SMART" id="SM00448">
    <property type="entry name" value="REC"/>
    <property type="match status" value="1"/>
</dbReference>
<evidence type="ECO:0000256" key="3">
    <source>
        <dbReference type="ARBA" id="ARBA00023012"/>
    </source>
</evidence>
<reference evidence="12 13" key="2">
    <citation type="submission" date="2020-02" db="EMBL/GenBank/DDBJ databases">
        <title>Candidatus Galacturonibacter soehngenii shows hetero-acetogenic catabolism of galacturonic acid but lacks a canonical carbon monoxide dehydrogenase/acetyl-CoA synthase complex.</title>
        <authorList>
            <person name="Diender M."/>
            <person name="Stouten G.R."/>
            <person name="Petersen J.F."/>
            <person name="Nielsen P.H."/>
            <person name="Dueholm M.S."/>
            <person name="Pronk J.T."/>
            <person name="Van Loosdrecht M.C.M."/>
        </authorList>
    </citation>
    <scope>NUCLEOTIDE SEQUENCE [LARGE SCALE GENOMIC DNA]</scope>
    <source>
        <strain evidence="12">GalUA</strain>
    </source>
</reference>
<evidence type="ECO:0000259" key="10">
    <source>
        <dbReference type="PROSITE" id="PS50110"/>
    </source>
</evidence>
<keyword evidence="5 9" id="KW-0238">DNA-binding</keyword>
<organism evidence="12 13">
    <name type="scientific">Candidatus Galacturonatibacter soehngenii</name>
    <dbReference type="NCBI Taxonomy" id="2307010"/>
    <lineage>
        <taxon>Bacteria</taxon>
        <taxon>Bacillati</taxon>
        <taxon>Bacillota</taxon>
        <taxon>Clostridia</taxon>
        <taxon>Lachnospirales</taxon>
        <taxon>Lachnospiraceae</taxon>
        <taxon>Candidatus Galacturonatibacter</taxon>
    </lineage>
</organism>
<dbReference type="InterPro" id="IPR036388">
    <property type="entry name" value="WH-like_DNA-bd_sf"/>
</dbReference>
<evidence type="ECO:0000256" key="7">
    <source>
        <dbReference type="ARBA" id="ARBA00024867"/>
    </source>
</evidence>
<dbReference type="CDD" id="cd00383">
    <property type="entry name" value="trans_reg_C"/>
    <property type="match status" value="1"/>
</dbReference>
<name>A0A7V7UCR9_9FIRM</name>
<evidence type="ECO:0000313" key="13">
    <source>
        <dbReference type="Proteomes" id="UP000461768"/>
    </source>
</evidence>
<dbReference type="EMBL" id="WAGX01000004">
    <property type="protein sequence ID" value="KAB1439652.1"/>
    <property type="molecule type" value="Genomic_DNA"/>
</dbReference>
<evidence type="ECO:0000256" key="2">
    <source>
        <dbReference type="ARBA" id="ARBA00022553"/>
    </source>
</evidence>
<comment type="function">
    <text evidence="7">May play the central regulatory role in sporulation. It may be an element of the effector pathway responsible for the activation of sporulation genes in response to nutritional stress. Spo0A may act in concert with spo0H (a sigma factor) to control the expression of some genes that are critical to the sporulation process.</text>
</comment>
<evidence type="ECO:0000256" key="1">
    <source>
        <dbReference type="ARBA" id="ARBA00018672"/>
    </source>
</evidence>
<dbReference type="CDD" id="cd17574">
    <property type="entry name" value="REC_OmpR"/>
    <property type="match status" value="1"/>
</dbReference>
<dbReference type="Pfam" id="PF00072">
    <property type="entry name" value="Response_reg"/>
    <property type="match status" value="1"/>
</dbReference>
<dbReference type="GO" id="GO:0000156">
    <property type="term" value="F:phosphorelay response regulator activity"/>
    <property type="evidence" value="ECO:0007669"/>
    <property type="project" value="TreeGrafter"/>
</dbReference>
<dbReference type="PANTHER" id="PTHR48111">
    <property type="entry name" value="REGULATOR OF RPOS"/>
    <property type="match status" value="1"/>
</dbReference>
<dbReference type="PANTHER" id="PTHR48111:SF73">
    <property type="entry name" value="ALKALINE PHOSPHATASE SYNTHESIS TRANSCRIPTIONAL REGULATORY PROTEIN PHOP"/>
    <property type="match status" value="1"/>
</dbReference>
<feature type="DNA-binding region" description="OmpR/PhoB-type" evidence="9">
    <location>
        <begin position="126"/>
        <end position="222"/>
    </location>
</feature>
<evidence type="ECO:0000256" key="5">
    <source>
        <dbReference type="ARBA" id="ARBA00023125"/>
    </source>
</evidence>
<dbReference type="Gene3D" id="1.10.10.10">
    <property type="entry name" value="Winged helix-like DNA-binding domain superfamily/Winged helix DNA-binding domain"/>
    <property type="match status" value="1"/>
</dbReference>
<dbReference type="InterPro" id="IPR001867">
    <property type="entry name" value="OmpR/PhoB-type_DNA-bd"/>
</dbReference>
<evidence type="ECO:0000256" key="9">
    <source>
        <dbReference type="PROSITE-ProRule" id="PRU01091"/>
    </source>
</evidence>
<dbReference type="PROSITE" id="PS51755">
    <property type="entry name" value="OMPR_PHOB"/>
    <property type="match status" value="1"/>
</dbReference>
<proteinExistence type="predicted"/>
<keyword evidence="2 8" id="KW-0597">Phosphoprotein</keyword>